<dbReference type="InterPro" id="IPR000182">
    <property type="entry name" value="GNAT_dom"/>
</dbReference>
<evidence type="ECO:0000259" key="1">
    <source>
        <dbReference type="PROSITE" id="PS51186"/>
    </source>
</evidence>
<proteinExistence type="predicted"/>
<dbReference type="PROSITE" id="PS51186">
    <property type="entry name" value="GNAT"/>
    <property type="match status" value="1"/>
</dbReference>
<comment type="caution">
    <text evidence="2">The sequence shown here is derived from an EMBL/GenBank/DDBJ whole genome shotgun (WGS) entry which is preliminary data.</text>
</comment>
<accession>M2PB70</accession>
<dbReference type="SUPFAM" id="SSF55729">
    <property type="entry name" value="Acyl-CoA N-acyltransferases (Nat)"/>
    <property type="match status" value="1"/>
</dbReference>
<keyword evidence="3" id="KW-1185">Reference proteome</keyword>
<dbReference type="eggNOG" id="COG0456">
    <property type="taxonomic scope" value="Bacteria"/>
</dbReference>
<dbReference type="Pfam" id="PF00583">
    <property type="entry name" value="Acetyltransf_1"/>
    <property type="match status" value="1"/>
</dbReference>
<evidence type="ECO:0000313" key="3">
    <source>
        <dbReference type="Proteomes" id="UP000011758"/>
    </source>
</evidence>
<name>M2PB70_9FIRM</name>
<organism evidence="2 3">
    <name type="scientific">Eggerthia catenaformis OT 569 = DSM 20559</name>
    <dbReference type="NCBI Taxonomy" id="999415"/>
    <lineage>
        <taxon>Bacteria</taxon>
        <taxon>Bacillati</taxon>
        <taxon>Bacillota</taxon>
        <taxon>Erysipelotrichia</taxon>
        <taxon>Erysipelotrichales</taxon>
        <taxon>Coprobacillaceae</taxon>
        <taxon>Eggerthia</taxon>
    </lineage>
</organism>
<reference evidence="2 3" key="1">
    <citation type="submission" date="2013-02" db="EMBL/GenBank/DDBJ databases">
        <title>The Genome Sequence of Lactobacillus catenaformis F0143.</title>
        <authorList>
            <consortium name="The Broad Institute Genome Sequencing Platform"/>
            <person name="Earl A."/>
            <person name="Ward D."/>
            <person name="Feldgarden M."/>
            <person name="Gevers D."/>
            <person name="Izard J."/>
            <person name="Blanton J.M."/>
            <person name="Mathney J."/>
            <person name="Dewhirst F.E."/>
            <person name="Young S.K."/>
            <person name="Zeng Q."/>
            <person name="Gargeya S."/>
            <person name="Fitzgerald M."/>
            <person name="Haas B."/>
            <person name="Abouelleil A."/>
            <person name="Alvarado L."/>
            <person name="Arachchi H.M."/>
            <person name="Berlin A."/>
            <person name="Chapman S.B."/>
            <person name="Gearin G."/>
            <person name="Goldberg J."/>
            <person name="Griggs A."/>
            <person name="Gujja S."/>
            <person name="Hansen M."/>
            <person name="Heiman D."/>
            <person name="Howarth C."/>
            <person name="Larimer J."/>
            <person name="Lui A."/>
            <person name="MacDonald P.J.P."/>
            <person name="McCowen C."/>
            <person name="Montmayeur A."/>
            <person name="Murphy C."/>
            <person name="Neiman D."/>
            <person name="Pearson M."/>
            <person name="Priest M."/>
            <person name="Roberts A."/>
            <person name="Saif S."/>
            <person name="Shea T."/>
            <person name="Sisk P."/>
            <person name="Stolte C."/>
            <person name="Sykes S."/>
            <person name="Wortman J."/>
            <person name="Nusbaum C."/>
            <person name="Birren B."/>
        </authorList>
    </citation>
    <scope>NUCLEOTIDE SEQUENCE [LARGE SCALE GENOMIC DNA]</scope>
    <source>
        <strain evidence="2 3">OT 569</strain>
    </source>
</reference>
<dbReference type="EMBL" id="AGEJ01000001">
    <property type="protein sequence ID" value="EMD17622.1"/>
    <property type="molecule type" value="Genomic_DNA"/>
</dbReference>
<dbReference type="Gene3D" id="3.40.630.30">
    <property type="match status" value="1"/>
</dbReference>
<dbReference type="GO" id="GO:0016747">
    <property type="term" value="F:acyltransferase activity, transferring groups other than amino-acyl groups"/>
    <property type="evidence" value="ECO:0007669"/>
    <property type="project" value="InterPro"/>
</dbReference>
<dbReference type="Proteomes" id="UP000011758">
    <property type="component" value="Unassembled WGS sequence"/>
</dbReference>
<dbReference type="OrthoDB" id="9796381at2"/>
<feature type="domain" description="N-acetyltransferase" evidence="1">
    <location>
        <begin position="9"/>
        <end position="168"/>
    </location>
</feature>
<dbReference type="RefSeq" id="WP_004801065.1">
    <property type="nucleotide sequence ID" value="NZ_KB446646.1"/>
</dbReference>
<dbReference type="STRING" id="999415.HMPREF9943_00054"/>
<dbReference type="BioCyc" id="ECAT999415-HMP:GTTI-63-MONOMER"/>
<gene>
    <name evidence="2" type="ORF">HMPREF9943_00054</name>
</gene>
<evidence type="ECO:0000313" key="2">
    <source>
        <dbReference type="EMBL" id="EMD17622.1"/>
    </source>
</evidence>
<dbReference type="AlphaFoldDB" id="M2PB70"/>
<sequence length="168" mass="19654">MKVVKAKQKHIRQINKLFNQAKIYFQLNHIDQWQDGYPDTESLYEDIKEDSGYVLLDNKNVIGYMFLAVYDEPSYHTLKNGSWITNKEYGVIHRIVIDSNRKGQSLAAILLNYAEDNMKDKHISSIRIDTHKDNLSMQNFLKKYHFKYCGQITLSDGSSRIAFEKILS</sequence>
<protein>
    <recommendedName>
        <fullName evidence="1">N-acetyltransferase domain-containing protein</fullName>
    </recommendedName>
</protein>
<dbReference type="InterPro" id="IPR016181">
    <property type="entry name" value="Acyl_CoA_acyltransferase"/>
</dbReference>